<organism evidence="7 8">
    <name type="scientific">Magallana gigas</name>
    <name type="common">Pacific oyster</name>
    <name type="synonym">Crassostrea gigas</name>
    <dbReference type="NCBI Taxonomy" id="29159"/>
    <lineage>
        <taxon>Eukaryota</taxon>
        <taxon>Metazoa</taxon>
        <taxon>Spiralia</taxon>
        <taxon>Lophotrochozoa</taxon>
        <taxon>Mollusca</taxon>
        <taxon>Bivalvia</taxon>
        <taxon>Autobranchia</taxon>
        <taxon>Pteriomorphia</taxon>
        <taxon>Ostreida</taxon>
        <taxon>Ostreoidea</taxon>
        <taxon>Ostreidae</taxon>
        <taxon>Magallana</taxon>
    </lineage>
</organism>
<evidence type="ECO:0000313" key="7">
    <source>
        <dbReference type="EnsemblMetazoa" id="G12723.1:cds"/>
    </source>
</evidence>
<proteinExistence type="inferred from homology"/>
<evidence type="ECO:0000256" key="5">
    <source>
        <dbReference type="ARBA" id="ARBA00023136"/>
    </source>
</evidence>
<dbReference type="GO" id="GO:0070836">
    <property type="term" value="P:caveola assembly"/>
    <property type="evidence" value="ECO:0007669"/>
    <property type="project" value="InterPro"/>
</dbReference>
<dbReference type="GO" id="GO:0005901">
    <property type="term" value="C:caveola"/>
    <property type="evidence" value="ECO:0007669"/>
    <property type="project" value="UniProtKB-SubCell"/>
</dbReference>
<evidence type="ECO:0000256" key="3">
    <source>
        <dbReference type="ARBA" id="ARBA00022475"/>
    </source>
</evidence>
<dbReference type="GeneID" id="105342944"/>
<dbReference type="InterPro" id="IPR001612">
    <property type="entry name" value="Caveolin"/>
</dbReference>
<dbReference type="AlphaFoldDB" id="A0A8W8I5Z8"/>
<dbReference type="RefSeq" id="XP_019928775.2">
    <property type="nucleotide sequence ID" value="XM_020073216.3"/>
</dbReference>
<dbReference type="GO" id="GO:0000139">
    <property type="term" value="C:Golgi membrane"/>
    <property type="evidence" value="ECO:0007669"/>
    <property type="project" value="UniProtKB-SubCell"/>
</dbReference>
<evidence type="ECO:0000256" key="4">
    <source>
        <dbReference type="ARBA" id="ARBA00023034"/>
    </source>
</evidence>
<dbReference type="EnsemblMetazoa" id="G12723.1">
    <property type="protein sequence ID" value="G12723.1:cds"/>
    <property type="gene ID" value="G12723"/>
</dbReference>
<comment type="function">
    <text evidence="6">May act as a scaffolding protein within caveolar membranes. Interacts directly with G-protein alpha subunits and can functionally regulate their activity.</text>
</comment>
<keyword evidence="8" id="KW-1185">Reference proteome</keyword>
<dbReference type="GO" id="GO:0060090">
    <property type="term" value="F:molecular adaptor activity"/>
    <property type="evidence" value="ECO:0007669"/>
    <property type="project" value="TreeGrafter"/>
</dbReference>
<dbReference type="Proteomes" id="UP000005408">
    <property type="component" value="Unassembled WGS sequence"/>
</dbReference>
<dbReference type="PANTHER" id="PTHR10844">
    <property type="entry name" value="CAVEOLIN"/>
    <property type="match status" value="1"/>
</dbReference>
<dbReference type="KEGG" id="crg:105342944"/>
<sequence length="127" mass="14739">MTEIDLVNRDPNNLNSHLKVAFEDVLAEPEGVRSLDCVWKLSYKCFTLWKTICYVIMTTCCGICLAAEWGCQFSYIAFVHIWYITPCFKVLELNCGFMQKLYGLCIHCCLDPMCEAFGLIFHKFQRN</sequence>
<keyword evidence="4 6" id="KW-0333">Golgi apparatus</keyword>
<evidence type="ECO:0000256" key="1">
    <source>
        <dbReference type="ARBA" id="ARBA00004202"/>
    </source>
</evidence>
<reference evidence="7" key="1">
    <citation type="submission" date="2022-08" db="UniProtKB">
        <authorList>
            <consortium name="EnsemblMetazoa"/>
        </authorList>
    </citation>
    <scope>IDENTIFICATION</scope>
    <source>
        <strain evidence="7">05x7-T-G4-1.051#20</strain>
    </source>
</reference>
<dbReference type="OMA" id="AIHSIDC"/>
<keyword evidence="5 6" id="KW-0472">Membrane</keyword>
<comment type="subcellular location">
    <subcellularLocation>
        <location evidence="1 6">Cell membrane</location>
        <topology evidence="1 6">Peripheral membrane protein</topology>
    </subcellularLocation>
    <subcellularLocation>
        <location evidence="6">Golgi apparatus membrane</location>
        <topology evidence="6">Peripheral membrane protein</topology>
    </subcellularLocation>
    <subcellularLocation>
        <location evidence="6">Membrane</location>
        <location evidence="6">Caveola</location>
        <topology evidence="6">Peripheral membrane protein</topology>
    </subcellularLocation>
</comment>
<dbReference type="OrthoDB" id="5917823at2759"/>
<comment type="similarity">
    <text evidence="2 6">Belongs to the caveolin family.</text>
</comment>
<name>A0A8W8I5Z8_MAGGI</name>
<dbReference type="PANTHER" id="PTHR10844:SF19">
    <property type="entry name" value="CAVEOLIN-2"/>
    <property type="match status" value="1"/>
</dbReference>
<accession>A0A8W8I5Z8</accession>
<evidence type="ECO:0000256" key="6">
    <source>
        <dbReference type="RuleBase" id="RU000680"/>
    </source>
</evidence>
<keyword evidence="3 6" id="KW-1003">Cell membrane</keyword>
<evidence type="ECO:0000313" key="8">
    <source>
        <dbReference type="Proteomes" id="UP000005408"/>
    </source>
</evidence>
<dbReference type="Pfam" id="PF01146">
    <property type="entry name" value="Caveolin"/>
    <property type="match status" value="1"/>
</dbReference>
<evidence type="ECO:0000256" key="2">
    <source>
        <dbReference type="ARBA" id="ARBA00010988"/>
    </source>
</evidence>
<protein>
    <recommendedName>
        <fullName evidence="6">Caveolin</fullName>
    </recommendedName>
</protein>